<organism evidence="1 2">
    <name type="scientific">Tritonibacter multivorans</name>
    <dbReference type="NCBI Taxonomy" id="928856"/>
    <lineage>
        <taxon>Bacteria</taxon>
        <taxon>Pseudomonadati</taxon>
        <taxon>Pseudomonadota</taxon>
        <taxon>Alphaproteobacteria</taxon>
        <taxon>Rhodobacterales</taxon>
        <taxon>Paracoccaceae</taxon>
        <taxon>Tritonibacter</taxon>
    </lineage>
</organism>
<dbReference type="RefSeq" id="WP_058288501.1">
    <property type="nucleotide sequence ID" value="NZ_CYSD01000012.1"/>
</dbReference>
<dbReference type="Proteomes" id="UP000052022">
    <property type="component" value="Unassembled WGS sequence"/>
</dbReference>
<proteinExistence type="predicted"/>
<reference evidence="1 2" key="1">
    <citation type="submission" date="2015-09" db="EMBL/GenBank/DDBJ databases">
        <authorList>
            <consortium name="Swine Surveillance"/>
        </authorList>
    </citation>
    <scope>NUCLEOTIDE SEQUENCE [LARGE SCALE GENOMIC DNA]</scope>
    <source>
        <strain evidence="1 2">CECT 7557</strain>
    </source>
</reference>
<dbReference type="STRING" id="928856.SAMN04488049_1093"/>
<sequence length="259" mass="27686">MAQTAHQISPIVAPSSWQDKRQRLLFGDDAPASLLVTEQLLALIDDIVLPRRVRLFHGDRVVACFLIAHRKLLSVEIAGQPVAAGDAASCAMQFARALHRLSQLFPKLAPAGDTTGPLPHLDVTPCRLPETAARCCAAHLRSALLHIPGGPQTPSSVFDRALASACMAATGSDLSVVGATRFHVMLEKTLQSLCVAPSNSAERAPAFRASAMPLMQILPVHPDVTLVVRYCPHIGQLWAGVFAHDTLPMPAELLSAQLT</sequence>
<keyword evidence="2" id="KW-1185">Reference proteome</keyword>
<dbReference type="AlphaFoldDB" id="A0A0P1GMJ7"/>
<name>A0A0P1GMJ7_9RHOB</name>
<protein>
    <submittedName>
        <fullName evidence="1">Uncharacterized protein</fullName>
    </submittedName>
</protein>
<dbReference type="EMBL" id="CYSD01000012">
    <property type="protein sequence ID" value="CUH75379.1"/>
    <property type="molecule type" value="Genomic_DNA"/>
</dbReference>
<evidence type="ECO:0000313" key="1">
    <source>
        <dbReference type="EMBL" id="CUH75379.1"/>
    </source>
</evidence>
<accession>A0A0P1GMJ7</accession>
<gene>
    <name evidence="1" type="ORF">TRM7557_00357</name>
</gene>
<evidence type="ECO:0000313" key="2">
    <source>
        <dbReference type="Proteomes" id="UP000052022"/>
    </source>
</evidence>